<reference evidence="2 3" key="1">
    <citation type="submission" date="2020-08" db="EMBL/GenBank/DDBJ databases">
        <title>Genomic Encyclopedia of Type Strains, Phase IV (KMG-IV): sequencing the most valuable type-strain genomes for metagenomic binning, comparative biology and taxonomic classification.</title>
        <authorList>
            <person name="Goeker M."/>
        </authorList>
    </citation>
    <scope>NUCLEOTIDE SEQUENCE [LARGE SCALE GENOMIC DNA]</scope>
    <source>
        <strain evidence="2 3">DSM 24448</strain>
    </source>
</reference>
<comment type="caution">
    <text evidence="2">The sequence shown here is derived from an EMBL/GenBank/DDBJ whole genome shotgun (WGS) entry which is preliminary data.</text>
</comment>
<proteinExistence type="predicted"/>
<keyword evidence="3" id="KW-1185">Reference proteome</keyword>
<evidence type="ECO:0000313" key="2">
    <source>
        <dbReference type="EMBL" id="MBB5661359.1"/>
    </source>
</evidence>
<dbReference type="Proteomes" id="UP000548978">
    <property type="component" value="Unassembled WGS sequence"/>
</dbReference>
<dbReference type="OrthoDB" id="9799456at2"/>
<organism evidence="2 3">
    <name type="scientific">Brevundimonas halotolerans</name>
    <dbReference type="NCBI Taxonomy" id="69670"/>
    <lineage>
        <taxon>Bacteria</taxon>
        <taxon>Pseudomonadati</taxon>
        <taxon>Pseudomonadota</taxon>
        <taxon>Alphaproteobacteria</taxon>
        <taxon>Caulobacterales</taxon>
        <taxon>Caulobacteraceae</taxon>
        <taxon>Brevundimonas</taxon>
    </lineage>
</organism>
<dbReference type="AlphaFoldDB" id="A0A7W9E8V1"/>
<dbReference type="Pfam" id="PF06170">
    <property type="entry name" value="DUF983"/>
    <property type="match status" value="1"/>
</dbReference>
<sequence length="130" mass="13634">MINGPTGIDLQPARINPIRAGLLCRCPACGEGKLFAGFLKVVDCCAVCGTDFTRLNTGDGASVFIMQISGGISAFLALGLQIAFAPPLWVLLIVAVPLVLALSFGLMRPGKGLMIALQIRDRHHGVAPHV</sequence>
<protein>
    <submittedName>
        <fullName evidence="2">Uncharacterized protein (DUF983 family)</fullName>
    </submittedName>
</protein>
<gene>
    <name evidence="2" type="ORF">FHS65_002120</name>
</gene>
<keyword evidence="1" id="KW-0472">Membrane</keyword>
<feature type="transmembrane region" description="Helical" evidence="1">
    <location>
        <begin position="63"/>
        <end position="82"/>
    </location>
</feature>
<feature type="transmembrane region" description="Helical" evidence="1">
    <location>
        <begin position="88"/>
        <end position="107"/>
    </location>
</feature>
<dbReference type="InterPro" id="IPR009325">
    <property type="entry name" value="DUF983"/>
</dbReference>
<dbReference type="EMBL" id="JACIJB010000010">
    <property type="protein sequence ID" value="MBB5661359.1"/>
    <property type="molecule type" value="Genomic_DNA"/>
</dbReference>
<name>A0A7W9E8V1_9CAUL</name>
<accession>A0A7W9E8V1</accession>
<dbReference type="RefSeq" id="WP_123285742.1">
    <property type="nucleotide sequence ID" value="NZ_JACIJB010000010.1"/>
</dbReference>
<evidence type="ECO:0000313" key="3">
    <source>
        <dbReference type="Proteomes" id="UP000548978"/>
    </source>
</evidence>
<evidence type="ECO:0000256" key="1">
    <source>
        <dbReference type="SAM" id="Phobius"/>
    </source>
</evidence>
<keyword evidence="1" id="KW-1133">Transmembrane helix</keyword>
<keyword evidence="1" id="KW-0812">Transmembrane</keyword>